<dbReference type="InterPro" id="IPR017850">
    <property type="entry name" value="Alkaline_phosphatase_core_sf"/>
</dbReference>
<dbReference type="InterPro" id="IPR000917">
    <property type="entry name" value="Sulfatase_N"/>
</dbReference>
<sequence length="600" mass="67526">MTSNSSNDPVNPSRRNLLASGASALGATLLPAGLVNAQMPDASTTASPISPDSPPAGYNILFVLVDQEHFFPKWPMPVPAREAIKKKAITFTNHQAASMQCSSARSVIYTGLHIQHSGIFDNLNFLWQPDLSYKVKTIGHRLSELGYHAAYQGKWHLSANMDVVKKAYDAPMATYRKIIQSYGFNDFLGVGDIVDEQQGGYTFDKLTVSSAIGWLRNEGQVLRDKKQPWYLAVNIVNPHDVTYVNSDLPGKPLQGAKHAMTILPVPTTELYQATWDNYPLPESRKQALDAPGRPKAHKLYQEIWNLLMGEWPNEDRRWRLLLDYYFNCMRDSDENVAAVMQGLKDSGMEDNTIVIFTADHGELGGTHQMRGKGTTAYKEQNHIPLMIIHPAYPGGKDCQAITSQIDLATTILAMTGKGQASIQKASEGLKGRDLTPLFKEPEKAKVDSARPAALFNFNMLMFTSWEWAQRTYSWLMAGKVSDPRAEQILRAHEPNFNNRVGIRSVWDGRYRFSRYFSPLHFNTPTTLEELMAKNDLELFDLHNDPDEMNNLAMDPQKNAALIMAMNQVMNQRIAEEVGIDDGRFLPIRNGKWYFPKADQR</sequence>
<dbReference type="InterPro" id="IPR051849">
    <property type="entry name" value="GAG-degrading_sulfatase"/>
</dbReference>
<dbReference type="PROSITE" id="PS51318">
    <property type="entry name" value="TAT"/>
    <property type="match status" value="1"/>
</dbReference>
<reference evidence="3" key="1">
    <citation type="journal article" date="2017" name="Appl. Environ. Microbiol.">
        <title>Microdiversification of a pelagic Polynucleobacter species is mainly driven by acquisition of genomic islands from a partially interspecific gene pool.</title>
        <authorList>
            <person name="Hoetzinger M."/>
            <person name="Hahn M.W."/>
            <person name="Jezberova J."/>
            <person name="Schmidt J."/>
            <person name="Koll U."/>
        </authorList>
    </citation>
    <scope>NUCLEOTIDE SEQUENCE</scope>
    <source>
        <strain evidence="3">MWH-RechtKol4</strain>
    </source>
</reference>
<gene>
    <name evidence="3" type="ORF">AOC25_09090</name>
</gene>
<keyword evidence="1" id="KW-0732">Signal</keyword>
<feature type="signal peptide" evidence="1">
    <location>
        <begin position="1"/>
        <end position="37"/>
    </location>
</feature>
<feature type="domain" description="Sulfatase N-terminal" evidence="2">
    <location>
        <begin position="73"/>
        <end position="416"/>
    </location>
</feature>
<dbReference type="EMBL" id="CP015017">
    <property type="protein sequence ID" value="APC01761.1"/>
    <property type="molecule type" value="Genomic_DNA"/>
</dbReference>
<dbReference type="GO" id="GO:0004065">
    <property type="term" value="F:arylsulfatase activity"/>
    <property type="evidence" value="ECO:0007669"/>
    <property type="project" value="TreeGrafter"/>
</dbReference>
<feature type="chain" id="PRO_5042169637" evidence="1">
    <location>
        <begin position="38"/>
        <end position="600"/>
    </location>
</feature>
<evidence type="ECO:0000256" key="1">
    <source>
        <dbReference type="SAM" id="SignalP"/>
    </source>
</evidence>
<dbReference type="GO" id="GO:0015024">
    <property type="term" value="F:glucuronate-2-sulfatase activity"/>
    <property type="evidence" value="ECO:0007669"/>
    <property type="project" value="TreeGrafter"/>
</dbReference>
<organism evidence="3 4">
    <name type="scientific">Polynucleobacter asymbioticus</name>
    <dbReference type="NCBI Taxonomy" id="576611"/>
    <lineage>
        <taxon>Bacteria</taxon>
        <taxon>Pseudomonadati</taxon>
        <taxon>Pseudomonadota</taxon>
        <taxon>Betaproteobacteria</taxon>
        <taxon>Burkholderiales</taxon>
        <taxon>Burkholderiaceae</taxon>
        <taxon>Polynucleobacter</taxon>
    </lineage>
</organism>
<name>A0AAC9IVC3_9BURK</name>
<dbReference type="Gene3D" id="3.40.720.10">
    <property type="entry name" value="Alkaline Phosphatase, subunit A"/>
    <property type="match status" value="1"/>
</dbReference>
<dbReference type="CDD" id="cd16035">
    <property type="entry name" value="sulfatase_like"/>
    <property type="match status" value="1"/>
</dbReference>
<evidence type="ECO:0000313" key="3">
    <source>
        <dbReference type="EMBL" id="APC01761.1"/>
    </source>
</evidence>
<dbReference type="SUPFAM" id="SSF53649">
    <property type="entry name" value="Alkaline phosphatase-like"/>
    <property type="match status" value="1"/>
</dbReference>
<dbReference type="AlphaFoldDB" id="A0AAC9IVC3"/>
<dbReference type="RefSeq" id="WP_071539621.1">
    <property type="nucleotide sequence ID" value="NZ_CP015016.1"/>
</dbReference>
<dbReference type="PANTHER" id="PTHR46615:SF1">
    <property type="entry name" value="ARYLSULFATASE K"/>
    <property type="match status" value="1"/>
</dbReference>
<dbReference type="PANTHER" id="PTHR46615">
    <property type="entry name" value="ARYLSULFATASE K"/>
    <property type="match status" value="1"/>
</dbReference>
<evidence type="ECO:0000313" key="4">
    <source>
        <dbReference type="Proteomes" id="UP000182060"/>
    </source>
</evidence>
<dbReference type="Pfam" id="PF00884">
    <property type="entry name" value="Sulfatase"/>
    <property type="match status" value="1"/>
</dbReference>
<accession>A0AAC9IVC3</accession>
<protein>
    <submittedName>
        <fullName evidence="3">Arylsulfatase</fullName>
    </submittedName>
</protein>
<dbReference type="InterPro" id="IPR006311">
    <property type="entry name" value="TAT_signal"/>
</dbReference>
<proteinExistence type="predicted"/>
<evidence type="ECO:0000259" key="2">
    <source>
        <dbReference type="Pfam" id="PF00884"/>
    </source>
</evidence>
<dbReference type="Proteomes" id="UP000182060">
    <property type="component" value="Chromosome"/>
</dbReference>